<dbReference type="InterPro" id="IPR036322">
    <property type="entry name" value="WD40_repeat_dom_sf"/>
</dbReference>
<dbReference type="Pfam" id="PF00400">
    <property type="entry name" value="WD40"/>
    <property type="match status" value="5"/>
</dbReference>
<dbReference type="InterPro" id="IPR019775">
    <property type="entry name" value="WD40_repeat_CS"/>
</dbReference>
<dbReference type="CTD" id="6751106"/>
<evidence type="ECO:0000256" key="9">
    <source>
        <dbReference type="ARBA" id="ARBA00023054"/>
    </source>
</evidence>
<dbReference type="InterPro" id="IPR017907">
    <property type="entry name" value="Znf_RING_CS"/>
</dbReference>
<dbReference type="PROSITE" id="PS00518">
    <property type="entry name" value="ZF_RING_1"/>
    <property type="match status" value="1"/>
</dbReference>
<feature type="coiled-coil region" evidence="13">
    <location>
        <begin position="151"/>
        <end position="215"/>
    </location>
</feature>
<dbReference type="OMA" id="CWRQMSN"/>
<evidence type="ECO:0000256" key="2">
    <source>
        <dbReference type="ARBA" id="ARBA00022574"/>
    </source>
</evidence>
<dbReference type="CDD" id="cd16504">
    <property type="entry name" value="RING-HC_COP1"/>
    <property type="match status" value="1"/>
</dbReference>
<evidence type="ECO:0000256" key="13">
    <source>
        <dbReference type="SAM" id="Coils"/>
    </source>
</evidence>
<dbReference type="Proteomes" id="UP000009022">
    <property type="component" value="Unassembled WGS sequence"/>
</dbReference>
<evidence type="ECO:0000256" key="4">
    <source>
        <dbReference type="ARBA" id="ARBA00022723"/>
    </source>
</evidence>
<keyword evidence="6 11" id="KW-0863">Zinc-finger</keyword>
<name>B3RNR1_TRIAD</name>
<feature type="region of interest" description="Disordered" evidence="14">
    <location>
        <begin position="1"/>
        <end position="34"/>
    </location>
</feature>
<evidence type="ECO:0000256" key="1">
    <source>
        <dbReference type="ARBA" id="ARBA00004123"/>
    </source>
</evidence>
<dbReference type="Gene3D" id="3.30.40.10">
    <property type="entry name" value="Zinc/RING finger domain, C3HC4 (zinc finger)"/>
    <property type="match status" value="1"/>
</dbReference>
<dbReference type="PROSITE" id="PS50082">
    <property type="entry name" value="WD_REPEATS_2"/>
    <property type="match status" value="2"/>
</dbReference>
<dbReference type="GO" id="GO:0005634">
    <property type="term" value="C:nucleus"/>
    <property type="evidence" value="ECO:0007669"/>
    <property type="project" value="UniProtKB-SubCell"/>
</dbReference>
<keyword evidence="4" id="KW-0479">Metal-binding</keyword>
<dbReference type="PROSITE" id="PS50294">
    <property type="entry name" value="WD_REPEATS_REGION"/>
    <property type="match status" value="1"/>
</dbReference>
<dbReference type="SUPFAM" id="SSF50978">
    <property type="entry name" value="WD40 repeat-like"/>
    <property type="match status" value="1"/>
</dbReference>
<protein>
    <recommendedName>
        <fullName evidence="15">RING-type domain-containing protein</fullName>
    </recommendedName>
</protein>
<dbReference type="PROSITE" id="PS50089">
    <property type="entry name" value="ZF_RING_2"/>
    <property type="match status" value="1"/>
</dbReference>
<evidence type="ECO:0000256" key="14">
    <source>
        <dbReference type="SAM" id="MobiDB-lite"/>
    </source>
</evidence>
<evidence type="ECO:0000256" key="5">
    <source>
        <dbReference type="ARBA" id="ARBA00022737"/>
    </source>
</evidence>
<feature type="compositionally biased region" description="Low complexity" evidence="14">
    <location>
        <begin position="1"/>
        <end position="20"/>
    </location>
</feature>
<dbReference type="OrthoDB" id="273771at2759"/>
<dbReference type="InterPro" id="IPR001680">
    <property type="entry name" value="WD40_rpt"/>
</dbReference>
<dbReference type="FunFam" id="2.130.10.10:FF:000090">
    <property type="entry name" value="E3 ubiquitin-protein ligase RFWD2 isoform X1"/>
    <property type="match status" value="1"/>
</dbReference>
<evidence type="ECO:0000256" key="7">
    <source>
        <dbReference type="ARBA" id="ARBA00022786"/>
    </source>
</evidence>
<dbReference type="InterPro" id="IPR020472">
    <property type="entry name" value="WD40_PAC1"/>
</dbReference>
<evidence type="ECO:0000256" key="11">
    <source>
        <dbReference type="PROSITE-ProRule" id="PRU00175"/>
    </source>
</evidence>
<dbReference type="PANTHER" id="PTHR44080:SF1">
    <property type="entry name" value="E3 UBIQUITIN-PROTEIN LIGASE COP1"/>
    <property type="match status" value="1"/>
</dbReference>
<dbReference type="SUPFAM" id="SSF57850">
    <property type="entry name" value="RING/U-box"/>
    <property type="match status" value="1"/>
</dbReference>
<evidence type="ECO:0000259" key="15">
    <source>
        <dbReference type="PROSITE" id="PS50089"/>
    </source>
</evidence>
<evidence type="ECO:0000313" key="17">
    <source>
        <dbReference type="Proteomes" id="UP000009022"/>
    </source>
</evidence>
<keyword evidence="2 12" id="KW-0853">WD repeat</keyword>
<evidence type="ECO:0000256" key="12">
    <source>
        <dbReference type="PROSITE-ProRule" id="PRU00221"/>
    </source>
</evidence>
<dbReference type="PANTHER" id="PTHR44080">
    <property type="entry name" value="E3 UBIQUITIN-PROTEIN LIGASE COP1"/>
    <property type="match status" value="1"/>
</dbReference>
<keyword evidence="8" id="KW-0862">Zinc</keyword>
<dbReference type="PhylomeDB" id="B3RNR1"/>
<feature type="repeat" description="WD" evidence="12">
    <location>
        <begin position="505"/>
        <end position="545"/>
    </location>
</feature>
<evidence type="ECO:0000313" key="16">
    <source>
        <dbReference type="EMBL" id="EDV28057.1"/>
    </source>
</evidence>
<sequence>MATSLGARNSNGNNGNGNSRRLNRKRPLTPIDDGISDTYNDRNNDYICPICFGVIEEAYMTKCGHSFCYECIRRSLDENSKCPKCNFQITDKVDPIFPNITLNELIIKHKRRLDVANKCESSVSKAANIIRGNRLDVADILSSKSNDDMVLSDINYLLESLSEKKQQLELNSKSNRLQLLKEFLLQSRKNKEEQLNDLKTKLDLLSNDLKVVEENLVQFPTASTSPAFNGNVGVAATSNNLNSTVNAGANGFNGSKYVNPKYLVSHSISERRKRLSIHYEDLEDCYFSIKQSAGSKDDSLELFMEHLSKFTKFDRFRALATLNYGDLYNHSSIVSSIEFDRDCDYFAIAGVTKKIKIFEYSSIIRDAVDIHYPVTEMTCSSKISCISWSAYHKEVLASSDYEGTVALWDAFNGVKTRCYQEHEKRCWCVDFNKVDPKLFASGSDDAKVKLWSTNLEHSIASLEAKANVCCVKFSPVSRYHLAFGSADHCVHYYDLRNTSKSLADFKGHRKAVSYTNFVNENEIVSASTDSQLKLWDLNVPYCTRTFRGHSNEKNFVGLATDGDYIACGSENNSLYLYYKGLSKQLLSFKFDVVRSIFDKDSRDDDSNEFVSAVCWKRVTNVLVAANSQGTIKVIPDFYPVLMFHNHYNAYDNMNLIVSP</sequence>
<dbReference type="SMART" id="SM00320">
    <property type="entry name" value="WD40"/>
    <property type="match status" value="7"/>
</dbReference>
<dbReference type="PRINTS" id="PR00320">
    <property type="entry name" value="GPROTEINBRPT"/>
</dbReference>
<keyword evidence="7" id="KW-0833">Ubl conjugation pathway</keyword>
<dbReference type="KEGG" id="tad:TRIADDRAFT_21397"/>
<accession>B3RNR1</accession>
<dbReference type="GO" id="GO:0043161">
    <property type="term" value="P:proteasome-mediated ubiquitin-dependent protein catabolic process"/>
    <property type="evidence" value="ECO:0000318"/>
    <property type="project" value="GO_Central"/>
</dbReference>
<dbReference type="CDD" id="cd00200">
    <property type="entry name" value="WD40"/>
    <property type="match status" value="1"/>
</dbReference>
<organism evidence="16 17">
    <name type="scientific">Trichoplax adhaerens</name>
    <name type="common">Trichoplax reptans</name>
    <dbReference type="NCBI Taxonomy" id="10228"/>
    <lineage>
        <taxon>Eukaryota</taxon>
        <taxon>Metazoa</taxon>
        <taxon>Placozoa</taxon>
        <taxon>Uniplacotomia</taxon>
        <taxon>Trichoplacea</taxon>
        <taxon>Trichoplacidae</taxon>
        <taxon>Trichoplax</taxon>
    </lineage>
</organism>
<proteinExistence type="predicted"/>
<dbReference type="GeneID" id="6751106"/>
<dbReference type="GO" id="GO:0008270">
    <property type="term" value="F:zinc ion binding"/>
    <property type="evidence" value="ECO:0007669"/>
    <property type="project" value="UniProtKB-KW"/>
</dbReference>
<dbReference type="InterPro" id="IPR001841">
    <property type="entry name" value="Znf_RING"/>
</dbReference>
<keyword evidence="5" id="KW-0677">Repeat</keyword>
<reference evidence="16 17" key="1">
    <citation type="journal article" date="2008" name="Nature">
        <title>The Trichoplax genome and the nature of placozoans.</title>
        <authorList>
            <person name="Srivastava M."/>
            <person name="Begovic E."/>
            <person name="Chapman J."/>
            <person name="Putnam N.H."/>
            <person name="Hellsten U."/>
            <person name="Kawashima T."/>
            <person name="Kuo A."/>
            <person name="Mitros T."/>
            <person name="Salamov A."/>
            <person name="Carpenter M.L."/>
            <person name="Signorovitch A.Y."/>
            <person name="Moreno M.A."/>
            <person name="Kamm K."/>
            <person name="Grimwood J."/>
            <person name="Schmutz J."/>
            <person name="Shapiro H."/>
            <person name="Grigoriev I.V."/>
            <person name="Buss L.W."/>
            <person name="Schierwater B."/>
            <person name="Dellaporta S.L."/>
            <person name="Rokhsar D.S."/>
        </authorList>
    </citation>
    <scope>NUCLEOTIDE SEQUENCE [LARGE SCALE GENOMIC DNA]</scope>
    <source>
        <strain evidence="16 17">Grell-BS-1999</strain>
    </source>
</reference>
<keyword evidence="17" id="KW-1185">Reference proteome</keyword>
<dbReference type="Gene3D" id="2.130.10.10">
    <property type="entry name" value="YVTN repeat-like/Quinoprotein amine dehydrogenase"/>
    <property type="match status" value="1"/>
</dbReference>
<dbReference type="eggNOG" id="ENOG502QQ8V">
    <property type="taxonomic scope" value="Eukaryota"/>
</dbReference>
<dbReference type="AlphaFoldDB" id="B3RNR1"/>
<evidence type="ECO:0000256" key="8">
    <source>
        <dbReference type="ARBA" id="ARBA00022833"/>
    </source>
</evidence>
<dbReference type="InterPro" id="IPR013083">
    <property type="entry name" value="Znf_RING/FYVE/PHD"/>
</dbReference>
<keyword evidence="9 13" id="KW-0175">Coiled coil</keyword>
<feature type="domain" description="RING-type" evidence="15">
    <location>
        <begin position="48"/>
        <end position="86"/>
    </location>
</feature>
<dbReference type="InterPro" id="IPR015943">
    <property type="entry name" value="WD40/YVTN_repeat-like_dom_sf"/>
</dbReference>
<feature type="repeat" description="WD" evidence="12">
    <location>
        <begin position="419"/>
        <end position="461"/>
    </location>
</feature>
<dbReference type="HOGENOM" id="CLU_006994_2_1_1"/>
<gene>
    <name evidence="16" type="ORF">TRIADDRAFT_21397</name>
</gene>
<dbReference type="InParanoid" id="B3RNR1"/>
<keyword evidence="3" id="KW-0808">Transferase</keyword>
<dbReference type="Pfam" id="PF13923">
    <property type="entry name" value="zf-C3HC4_2"/>
    <property type="match status" value="1"/>
</dbReference>
<evidence type="ECO:0000256" key="6">
    <source>
        <dbReference type="ARBA" id="ARBA00022771"/>
    </source>
</evidence>
<keyword evidence="10" id="KW-0539">Nucleus</keyword>
<dbReference type="PROSITE" id="PS00678">
    <property type="entry name" value="WD_REPEATS_1"/>
    <property type="match status" value="1"/>
</dbReference>
<dbReference type="InterPro" id="IPR042755">
    <property type="entry name" value="COP1"/>
</dbReference>
<dbReference type="GO" id="GO:0061630">
    <property type="term" value="F:ubiquitin protein ligase activity"/>
    <property type="evidence" value="ECO:0000318"/>
    <property type="project" value="GO_Central"/>
</dbReference>
<dbReference type="RefSeq" id="XP_002109891.1">
    <property type="nucleotide sequence ID" value="XM_002109855.1"/>
</dbReference>
<evidence type="ECO:0000256" key="10">
    <source>
        <dbReference type="ARBA" id="ARBA00023242"/>
    </source>
</evidence>
<dbReference type="SMART" id="SM00184">
    <property type="entry name" value="RING"/>
    <property type="match status" value="1"/>
</dbReference>
<evidence type="ECO:0000256" key="3">
    <source>
        <dbReference type="ARBA" id="ARBA00022679"/>
    </source>
</evidence>
<dbReference type="STRING" id="10228.B3RNR1"/>
<dbReference type="FunCoup" id="B3RNR1">
    <property type="interactions" value="1960"/>
</dbReference>
<dbReference type="EMBL" id="DS985242">
    <property type="protein sequence ID" value="EDV28057.1"/>
    <property type="molecule type" value="Genomic_DNA"/>
</dbReference>
<comment type="subcellular location">
    <subcellularLocation>
        <location evidence="1">Nucleus</location>
    </subcellularLocation>
</comment>